<proteinExistence type="predicted"/>
<evidence type="ECO:0000256" key="2">
    <source>
        <dbReference type="SAM" id="Phobius"/>
    </source>
</evidence>
<dbReference type="EMBL" id="GG698980">
    <property type="protein sequence ID" value="EEU33882.1"/>
    <property type="molecule type" value="Genomic_DNA"/>
</dbReference>
<evidence type="ECO:0000313" key="4">
    <source>
        <dbReference type="Proteomes" id="UP000005206"/>
    </source>
</evidence>
<feature type="transmembrane region" description="Helical" evidence="2">
    <location>
        <begin position="455"/>
        <end position="474"/>
    </location>
</feature>
<gene>
    <name evidence="3" type="ORF">NECHADRAFT_89065</name>
</gene>
<feature type="region of interest" description="Disordered" evidence="1">
    <location>
        <begin position="1"/>
        <end position="36"/>
    </location>
</feature>
<dbReference type="eggNOG" id="ENOG502SP9C">
    <property type="taxonomic scope" value="Eukaryota"/>
</dbReference>
<keyword evidence="4" id="KW-1185">Reference proteome</keyword>
<dbReference type="KEGG" id="nhe:NECHADRAFT_89065"/>
<dbReference type="HOGENOM" id="CLU_378591_0_0_1"/>
<dbReference type="STRING" id="660122.C7ZQ28"/>
<feature type="transmembrane region" description="Helical" evidence="2">
    <location>
        <begin position="520"/>
        <end position="539"/>
    </location>
</feature>
<accession>C7ZQ28</accession>
<reference evidence="3 4" key="1">
    <citation type="journal article" date="2009" name="PLoS Genet.">
        <title>The genome of Nectria haematococca: contribution of supernumerary chromosomes to gene expansion.</title>
        <authorList>
            <person name="Coleman J.J."/>
            <person name="Rounsley S.D."/>
            <person name="Rodriguez-Carres M."/>
            <person name="Kuo A."/>
            <person name="Wasmann C.C."/>
            <person name="Grimwood J."/>
            <person name="Schmutz J."/>
            <person name="Taga M."/>
            <person name="White G.J."/>
            <person name="Zhou S."/>
            <person name="Schwartz D.C."/>
            <person name="Freitag M."/>
            <person name="Ma L.J."/>
            <person name="Danchin E.G."/>
            <person name="Henrissat B."/>
            <person name="Coutinho P.M."/>
            <person name="Nelson D.R."/>
            <person name="Straney D."/>
            <person name="Napoli C.A."/>
            <person name="Barker B.M."/>
            <person name="Gribskov M."/>
            <person name="Rep M."/>
            <person name="Kroken S."/>
            <person name="Molnar I."/>
            <person name="Rensing C."/>
            <person name="Kennell J.C."/>
            <person name="Zamora J."/>
            <person name="Farman M.L."/>
            <person name="Selker E.U."/>
            <person name="Salamov A."/>
            <person name="Shapiro H."/>
            <person name="Pangilinan J."/>
            <person name="Lindquist E."/>
            <person name="Lamers C."/>
            <person name="Grigoriev I.V."/>
            <person name="Geiser D.M."/>
            <person name="Covert S.F."/>
            <person name="Temporini E."/>
            <person name="Vanetten H.D."/>
        </authorList>
    </citation>
    <scope>NUCLEOTIDE SEQUENCE [LARGE SCALE GENOMIC DNA]</scope>
    <source>
        <strain evidence="4">ATCC MYA-4622 / CBS 123669 / FGSC 9596 / NRRL 45880 / 77-13-4</strain>
    </source>
</reference>
<feature type="transmembrane region" description="Helical" evidence="2">
    <location>
        <begin position="343"/>
        <end position="365"/>
    </location>
</feature>
<feature type="compositionally biased region" description="Polar residues" evidence="1">
    <location>
        <begin position="24"/>
        <end position="36"/>
    </location>
</feature>
<dbReference type="AlphaFoldDB" id="C7ZQ28"/>
<feature type="transmembrane region" description="Helical" evidence="2">
    <location>
        <begin position="71"/>
        <end position="91"/>
    </location>
</feature>
<keyword evidence="2" id="KW-0472">Membrane</keyword>
<feature type="region of interest" description="Disordered" evidence="1">
    <location>
        <begin position="663"/>
        <end position="732"/>
    </location>
</feature>
<sequence length="732" mass="80839">MSFLQSDYHSIPQDSLAQAHRESTNNSLDSVDLTTPANTAHGNNSFVFQKYKPNTCRELHAPILARQHNAITLPVTIFPILFASGVGRLVYDIARWKLDKGATVGTLEQLIGSQTPMKIDTMDIWMNVKIPFLESQTNRSSDTWKDALWKPSSKTYSFLAGIPVTNVPVGNILIPRIKMVSAISLTDHTLPGASPATPAIFESETDIEAGPTRLFLQVQILSWNTWPVQAIWDVRQEYIESRVNCSRKDLSAQQNCTATTQRHSQRRHAAENRTTLSFIDISWHVYFLLPRGSQELSPYNADLSMQYLIDPSNIENNTVLKANITVAAKVTDLVEVYAISKTWAALFILSSVVLILGGVASVVFAHPDNGPAIFGYVTTVLRDTGFIDLPPVAKDMDGGDITILVKDVRVQHGFISREETLMSRDRDRDRDRHLHINSRQAPGVLFTRPADVLCLWKFFSVFVHVFIMSGEAGLKCLQWLIRGMQLGSSLLILAVYSYFLATLAAHGYDINTSIRAVEGISGSAALYGILGLLLICCIGGIPIASLIAIILDTSFLACFIYVAVANKHGGGNCKGEVDTPYGLGSAKSRVKGKRGSLALPTYRVACQLQTACLVAAIICVVLFFVSIIVDIALARGHYAQHRLENKDYGYGDGERRVFLDRRSEPSPWGAVPDDLPAHAQPDDIDLHPRDSIHIHGGREREGISDDQGSHYYPHDGSDQTQRSKHPEPPYPI</sequence>
<dbReference type="RefSeq" id="XP_003039595.1">
    <property type="nucleotide sequence ID" value="XM_003039549.1"/>
</dbReference>
<evidence type="ECO:0000256" key="1">
    <source>
        <dbReference type="SAM" id="MobiDB-lite"/>
    </source>
</evidence>
<dbReference type="Proteomes" id="UP000005206">
    <property type="component" value="Unassembled WGS sequence"/>
</dbReference>
<feature type="compositionally biased region" description="Polar residues" evidence="1">
    <location>
        <begin position="1"/>
        <end position="16"/>
    </location>
</feature>
<feature type="transmembrane region" description="Helical" evidence="2">
    <location>
        <begin position="486"/>
        <end position="508"/>
    </location>
</feature>
<organism evidence="3 4">
    <name type="scientific">Fusarium vanettenii (strain ATCC MYA-4622 / CBS 123669 / FGSC 9596 / NRRL 45880 / 77-13-4)</name>
    <name type="common">Fusarium solani subsp. pisi</name>
    <dbReference type="NCBI Taxonomy" id="660122"/>
    <lineage>
        <taxon>Eukaryota</taxon>
        <taxon>Fungi</taxon>
        <taxon>Dikarya</taxon>
        <taxon>Ascomycota</taxon>
        <taxon>Pezizomycotina</taxon>
        <taxon>Sordariomycetes</taxon>
        <taxon>Hypocreomycetidae</taxon>
        <taxon>Hypocreales</taxon>
        <taxon>Nectriaceae</taxon>
        <taxon>Fusarium</taxon>
        <taxon>Fusarium solani species complex</taxon>
        <taxon>Fusarium vanettenii</taxon>
    </lineage>
</organism>
<keyword evidence="2" id="KW-0812">Transmembrane</keyword>
<dbReference type="VEuPathDB" id="FungiDB:NECHADRAFT_89065"/>
<dbReference type="OrthoDB" id="5342507at2759"/>
<protein>
    <submittedName>
        <fullName evidence="3">Uncharacterized protein</fullName>
    </submittedName>
</protein>
<dbReference type="InParanoid" id="C7ZQ28"/>
<feature type="compositionally biased region" description="Basic and acidic residues" evidence="1">
    <location>
        <begin position="680"/>
        <end position="703"/>
    </location>
</feature>
<keyword evidence="2" id="KW-1133">Transmembrane helix</keyword>
<dbReference type="GeneID" id="9667114"/>
<name>C7ZQ28_FUSV7</name>
<feature type="transmembrane region" description="Helical" evidence="2">
    <location>
        <begin position="608"/>
        <end position="633"/>
    </location>
</feature>
<evidence type="ECO:0000313" key="3">
    <source>
        <dbReference type="EMBL" id="EEU33882.1"/>
    </source>
</evidence>